<dbReference type="EMBL" id="MU275887">
    <property type="protein sequence ID" value="KAI0048378.1"/>
    <property type="molecule type" value="Genomic_DNA"/>
</dbReference>
<dbReference type="Proteomes" id="UP000814033">
    <property type="component" value="Unassembled WGS sequence"/>
</dbReference>
<accession>A0ACB8RWV8</accession>
<evidence type="ECO:0000313" key="2">
    <source>
        <dbReference type="Proteomes" id="UP000814033"/>
    </source>
</evidence>
<organism evidence="1 2">
    <name type="scientific">Auriscalpium vulgare</name>
    <dbReference type="NCBI Taxonomy" id="40419"/>
    <lineage>
        <taxon>Eukaryota</taxon>
        <taxon>Fungi</taxon>
        <taxon>Dikarya</taxon>
        <taxon>Basidiomycota</taxon>
        <taxon>Agaricomycotina</taxon>
        <taxon>Agaricomycetes</taxon>
        <taxon>Russulales</taxon>
        <taxon>Auriscalpiaceae</taxon>
        <taxon>Auriscalpium</taxon>
    </lineage>
</organism>
<name>A0ACB8RWV8_9AGAM</name>
<reference evidence="1" key="2">
    <citation type="journal article" date="2022" name="New Phytol.">
        <title>Evolutionary transition to the ectomycorrhizal habit in the genomes of a hyperdiverse lineage of mushroom-forming fungi.</title>
        <authorList>
            <person name="Looney B."/>
            <person name="Miyauchi S."/>
            <person name="Morin E."/>
            <person name="Drula E."/>
            <person name="Courty P.E."/>
            <person name="Kohler A."/>
            <person name="Kuo A."/>
            <person name="LaButti K."/>
            <person name="Pangilinan J."/>
            <person name="Lipzen A."/>
            <person name="Riley R."/>
            <person name="Andreopoulos W."/>
            <person name="He G."/>
            <person name="Johnson J."/>
            <person name="Nolan M."/>
            <person name="Tritt A."/>
            <person name="Barry K.W."/>
            <person name="Grigoriev I.V."/>
            <person name="Nagy L.G."/>
            <person name="Hibbett D."/>
            <person name="Henrissat B."/>
            <person name="Matheny P.B."/>
            <person name="Labbe J."/>
            <person name="Martin F.M."/>
        </authorList>
    </citation>
    <scope>NUCLEOTIDE SEQUENCE</scope>
    <source>
        <strain evidence="1">FP105234-sp</strain>
    </source>
</reference>
<reference evidence="1" key="1">
    <citation type="submission" date="2021-02" db="EMBL/GenBank/DDBJ databases">
        <authorList>
            <consortium name="DOE Joint Genome Institute"/>
            <person name="Ahrendt S."/>
            <person name="Looney B.P."/>
            <person name="Miyauchi S."/>
            <person name="Morin E."/>
            <person name="Drula E."/>
            <person name="Courty P.E."/>
            <person name="Chicoki N."/>
            <person name="Fauchery L."/>
            <person name="Kohler A."/>
            <person name="Kuo A."/>
            <person name="Labutti K."/>
            <person name="Pangilinan J."/>
            <person name="Lipzen A."/>
            <person name="Riley R."/>
            <person name="Andreopoulos W."/>
            <person name="He G."/>
            <person name="Johnson J."/>
            <person name="Barry K.W."/>
            <person name="Grigoriev I.V."/>
            <person name="Nagy L."/>
            <person name="Hibbett D."/>
            <person name="Henrissat B."/>
            <person name="Matheny P.B."/>
            <person name="Labbe J."/>
            <person name="Martin F."/>
        </authorList>
    </citation>
    <scope>NUCLEOTIDE SEQUENCE</scope>
    <source>
        <strain evidence="1">FP105234-sp</strain>
    </source>
</reference>
<evidence type="ECO:0000313" key="1">
    <source>
        <dbReference type="EMBL" id="KAI0048378.1"/>
    </source>
</evidence>
<proteinExistence type="predicted"/>
<sequence>MFQHRSQPCPPRKTFGLTSLTRGDSSEPRPHLRLDYTPEYHEGSPRAPGHRDDDAVEAGMQTVIAAPQGSTPVRIATGYAPKVLPWLR</sequence>
<comment type="caution">
    <text evidence="1">The sequence shown here is derived from an EMBL/GenBank/DDBJ whole genome shotgun (WGS) entry which is preliminary data.</text>
</comment>
<protein>
    <submittedName>
        <fullName evidence="1">Uncharacterized protein</fullName>
    </submittedName>
</protein>
<gene>
    <name evidence="1" type="ORF">FA95DRAFT_1071450</name>
</gene>
<keyword evidence="2" id="KW-1185">Reference proteome</keyword>